<feature type="region of interest" description="Disordered" evidence="1">
    <location>
        <begin position="439"/>
        <end position="481"/>
    </location>
</feature>
<reference evidence="3" key="1">
    <citation type="journal article" date="2013" name="Nat. Genet.">
        <title>The duck genome and transcriptome provide insight into an avian influenza virus reservoir species.</title>
        <authorList>
            <person name="Huang Y."/>
            <person name="Li Y."/>
            <person name="Burt D.W."/>
            <person name="Chen H."/>
            <person name="Zhang Y."/>
            <person name="Qian W."/>
            <person name="Kim H."/>
            <person name="Gan S."/>
            <person name="Zhao Y."/>
            <person name="Li J."/>
            <person name="Yi K."/>
            <person name="Feng H."/>
            <person name="Zhu P."/>
            <person name="Li B."/>
            <person name="Liu Q."/>
            <person name="Fairley S."/>
            <person name="Magor K.E."/>
            <person name="Du Z."/>
            <person name="Hu X."/>
            <person name="Goodman L."/>
            <person name="Tafer H."/>
            <person name="Vignal A."/>
            <person name="Lee T."/>
            <person name="Kim K.W."/>
            <person name="Sheng Z."/>
            <person name="An Y."/>
            <person name="Searle S."/>
            <person name="Herrero J."/>
            <person name="Groenen M.A."/>
            <person name="Crooijmans R.P."/>
            <person name="Faraut T."/>
            <person name="Cai Q."/>
            <person name="Webster R.G."/>
            <person name="Aldridge J.R."/>
            <person name="Warren W.C."/>
            <person name="Bartschat S."/>
            <person name="Kehr S."/>
            <person name="Marz M."/>
            <person name="Stadler P.F."/>
            <person name="Smith J."/>
            <person name="Kraus R.H."/>
            <person name="Zhao Y."/>
            <person name="Ren L."/>
            <person name="Fei J."/>
            <person name="Morisson M."/>
            <person name="Kaiser P."/>
            <person name="Griffin D.K."/>
            <person name="Rao M."/>
            <person name="Pitel F."/>
            <person name="Wang J."/>
            <person name="Li N."/>
        </authorList>
    </citation>
    <scope>NUCLEOTIDE SEQUENCE [LARGE SCALE GENOMIC DNA]</scope>
</reference>
<accession>R0JW05</accession>
<dbReference type="Proteomes" id="UP000296049">
    <property type="component" value="Unassembled WGS sequence"/>
</dbReference>
<dbReference type="AlphaFoldDB" id="R0JW05"/>
<organism evidence="2 3">
    <name type="scientific">Anas platyrhynchos</name>
    <name type="common">Mallard</name>
    <name type="synonym">Anas boschas</name>
    <dbReference type="NCBI Taxonomy" id="8839"/>
    <lineage>
        <taxon>Eukaryota</taxon>
        <taxon>Metazoa</taxon>
        <taxon>Chordata</taxon>
        <taxon>Craniata</taxon>
        <taxon>Vertebrata</taxon>
        <taxon>Euteleostomi</taxon>
        <taxon>Archelosauria</taxon>
        <taxon>Archosauria</taxon>
        <taxon>Dinosauria</taxon>
        <taxon>Saurischia</taxon>
        <taxon>Theropoda</taxon>
        <taxon>Coelurosauria</taxon>
        <taxon>Aves</taxon>
        <taxon>Neognathae</taxon>
        <taxon>Galloanserae</taxon>
        <taxon>Anseriformes</taxon>
        <taxon>Anatidae</taxon>
        <taxon>Anatinae</taxon>
        <taxon>Anas</taxon>
    </lineage>
</organism>
<gene>
    <name evidence="2" type="ORF">Anapl_08689</name>
</gene>
<evidence type="ECO:0000313" key="2">
    <source>
        <dbReference type="EMBL" id="EOB01741.1"/>
    </source>
</evidence>
<keyword evidence="3" id="KW-1185">Reference proteome</keyword>
<feature type="compositionally biased region" description="Basic residues" evidence="1">
    <location>
        <begin position="455"/>
        <end position="467"/>
    </location>
</feature>
<evidence type="ECO:0000313" key="3">
    <source>
        <dbReference type="Proteomes" id="UP000296049"/>
    </source>
</evidence>
<dbReference type="EMBL" id="KB743048">
    <property type="protein sequence ID" value="EOB01741.1"/>
    <property type="molecule type" value="Genomic_DNA"/>
</dbReference>
<sequence>MHKSENGQRPFAEKPQLLLSVLQKLLPGAALSSILPLHSFDEGICHLPPPCPVDGTLHQQLPQEPVVLEFKLKELPKRETTAGCTEKATTKLSEVLFCTKFKVAKKAAPKTRQELSVALTEARVLSVSSAKFPETTAKSSRGQGIIRPMCSGARDGLGRGKAENGGRGKQKQKLMSFFILPSDAAAFDFSEFILRTAFGWQRAFLFSKVFGELPENTEGHHHHPALGGPLLSALSFMFLYTMDYIPSCLASGRKQLSLMTPQSEHLLERCTELLKPQKCTHCGTVERSSNQQQRPSGEEALSIGARQQYLVCSKHTTPAAACACHRSLQHYIPREEVLRAAQDRRLVLAMFLLNRHSLNTQLARALHFHEEEEGKVSTHFGAAYKTCGLEPANEHLGMQPSAQKGPCSPALRVPHRSRRGVPHENSSAQFVPAPAAWCGHQPAHRESQLPPRKTPGVKKKERNHKSCRQAPQGPCPRRNLENRDHVSAGGCRLQNDCGITGGAHHAGLPLLV</sequence>
<name>R0JW05_ANAPL</name>
<proteinExistence type="predicted"/>
<protein>
    <submittedName>
        <fullName evidence="2">Uncharacterized protein</fullName>
    </submittedName>
</protein>
<evidence type="ECO:0000256" key="1">
    <source>
        <dbReference type="SAM" id="MobiDB-lite"/>
    </source>
</evidence>